<protein>
    <submittedName>
        <fullName evidence="1">Uncharacterized protein</fullName>
    </submittedName>
</protein>
<dbReference type="GeneID" id="26244466"/>
<reference evidence="1 2" key="1">
    <citation type="submission" date="2020-07" db="EMBL/GenBank/DDBJ databases">
        <title>Telomere length de novo assembly of all 7 chromosomes of the fungus, Metarhizium brunneum, using a novel assembly pipeline.</title>
        <authorList>
            <person name="Saud z."/>
            <person name="Kortsinoglou A."/>
            <person name="Kouvelis V.N."/>
            <person name="Butt T.M."/>
        </authorList>
    </citation>
    <scope>NUCLEOTIDE SEQUENCE [LARGE SCALE GENOMIC DNA]</scope>
    <source>
        <strain evidence="1 2">4556</strain>
    </source>
</reference>
<dbReference type="EMBL" id="CP058934">
    <property type="protein sequence ID" value="QLI69650.1"/>
    <property type="molecule type" value="Genomic_DNA"/>
</dbReference>
<sequence length="140" mass="16462">MAVILDKRGGDVPLTEEVIESLLENSWAGYDLMNVLVQQQGDDNQTTASLVQKQWRSYLRYEQVQPFLKQHPITRRMMMAGARNIYQWKGVVELLIKYRRDEFLAISNDEHENFGDDRGRFQPWRAVDLIRRLDQARAGH</sequence>
<accession>A0A7D5UY15</accession>
<name>A0A7D5UY15_9HYPO</name>
<proteinExistence type="predicted"/>
<dbReference type="RefSeq" id="XP_014542517.1">
    <property type="nucleotide sequence ID" value="XM_014687031.1"/>
</dbReference>
<dbReference type="AlphaFoldDB" id="A0A7D5UY15"/>
<gene>
    <name evidence="1" type="ORF">G6M90_00g063680</name>
</gene>
<keyword evidence="2" id="KW-1185">Reference proteome</keyword>
<evidence type="ECO:0000313" key="1">
    <source>
        <dbReference type="EMBL" id="QLI69650.1"/>
    </source>
</evidence>
<dbReference type="OrthoDB" id="7464126at2759"/>
<organism evidence="1 2">
    <name type="scientific">Metarhizium brunneum</name>
    <dbReference type="NCBI Taxonomy" id="500148"/>
    <lineage>
        <taxon>Eukaryota</taxon>
        <taxon>Fungi</taxon>
        <taxon>Dikarya</taxon>
        <taxon>Ascomycota</taxon>
        <taxon>Pezizomycotina</taxon>
        <taxon>Sordariomycetes</taxon>
        <taxon>Hypocreomycetidae</taxon>
        <taxon>Hypocreales</taxon>
        <taxon>Clavicipitaceae</taxon>
        <taxon>Metarhizium</taxon>
    </lineage>
</organism>
<dbReference type="KEGG" id="mbrn:26244466"/>
<dbReference type="Proteomes" id="UP000510686">
    <property type="component" value="Chromosome 3"/>
</dbReference>
<evidence type="ECO:0000313" key="2">
    <source>
        <dbReference type="Proteomes" id="UP000510686"/>
    </source>
</evidence>